<name>A0A1J1HKK5_9DIPT</name>
<organism evidence="1 2">
    <name type="scientific">Clunio marinus</name>
    <dbReference type="NCBI Taxonomy" id="568069"/>
    <lineage>
        <taxon>Eukaryota</taxon>
        <taxon>Metazoa</taxon>
        <taxon>Ecdysozoa</taxon>
        <taxon>Arthropoda</taxon>
        <taxon>Hexapoda</taxon>
        <taxon>Insecta</taxon>
        <taxon>Pterygota</taxon>
        <taxon>Neoptera</taxon>
        <taxon>Endopterygota</taxon>
        <taxon>Diptera</taxon>
        <taxon>Nematocera</taxon>
        <taxon>Chironomoidea</taxon>
        <taxon>Chironomidae</taxon>
        <taxon>Clunio</taxon>
    </lineage>
</organism>
<dbReference type="EMBL" id="CVRI01000009">
    <property type="protein sequence ID" value="CRK88591.1"/>
    <property type="molecule type" value="Genomic_DNA"/>
</dbReference>
<keyword evidence="2" id="KW-1185">Reference proteome</keyword>
<accession>A0A1J1HKK5</accession>
<proteinExistence type="predicted"/>
<sequence>MNGKDIDLCKFLDGSDGILALTDVLSGSAESKMTTFPEATYKIILKFYNNEDDKIVEVTMICTSKNV</sequence>
<gene>
    <name evidence="1" type="ORF">CLUMA_CG002460</name>
</gene>
<reference evidence="1 2" key="1">
    <citation type="submission" date="2015-04" db="EMBL/GenBank/DDBJ databases">
        <authorList>
            <person name="Syromyatnikov M.Y."/>
            <person name="Popov V.N."/>
        </authorList>
    </citation>
    <scope>NUCLEOTIDE SEQUENCE [LARGE SCALE GENOMIC DNA]</scope>
</reference>
<dbReference type="Proteomes" id="UP000183832">
    <property type="component" value="Unassembled WGS sequence"/>
</dbReference>
<evidence type="ECO:0000313" key="2">
    <source>
        <dbReference type="Proteomes" id="UP000183832"/>
    </source>
</evidence>
<protein>
    <submittedName>
        <fullName evidence="1">CLUMA_CG002460, isoform A</fullName>
    </submittedName>
</protein>
<dbReference type="AlphaFoldDB" id="A0A1J1HKK5"/>
<evidence type="ECO:0000313" key="1">
    <source>
        <dbReference type="EMBL" id="CRK88591.1"/>
    </source>
</evidence>